<dbReference type="Pfam" id="PF00059">
    <property type="entry name" value="Lectin_C"/>
    <property type="match status" value="2"/>
</dbReference>
<dbReference type="EMBL" id="CATQJL010000305">
    <property type="protein sequence ID" value="CAJ0600827.1"/>
    <property type="molecule type" value="Genomic_DNA"/>
</dbReference>
<evidence type="ECO:0000313" key="2">
    <source>
        <dbReference type="EMBL" id="CAJ0600827.1"/>
    </source>
</evidence>
<dbReference type="AlphaFoldDB" id="A0AA36GYV5"/>
<protein>
    <recommendedName>
        <fullName evidence="1">C-type lectin domain-containing protein</fullName>
    </recommendedName>
</protein>
<evidence type="ECO:0000259" key="1">
    <source>
        <dbReference type="PROSITE" id="PS50041"/>
    </source>
</evidence>
<dbReference type="SUPFAM" id="SSF56436">
    <property type="entry name" value="C-type lectin-like"/>
    <property type="match status" value="2"/>
</dbReference>
<evidence type="ECO:0000313" key="3">
    <source>
        <dbReference type="Proteomes" id="UP001176961"/>
    </source>
</evidence>
<dbReference type="Gene3D" id="3.10.100.10">
    <property type="entry name" value="Mannose-Binding Protein A, subunit A"/>
    <property type="match status" value="2"/>
</dbReference>
<feature type="domain" description="C-type lectin" evidence="1">
    <location>
        <begin position="59"/>
        <end position="180"/>
    </location>
</feature>
<dbReference type="CDD" id="cd00037">
    <property type="entry name" value="CLECT"/>
    <property type="match status" value="2"/>
</dbReference>
<reference evidence="2" key="1">
    <citation type="submission" date="2023-07" db="EMBL/GenBank/DDBJ databases">
        <authorList>
            <consortium name="CYATHOMIX"/>
        </authorList>
    </citation>
    <scope>NUCLEOTIDE SEQUENCE</scope>
    <source>
        <strain evidence="2">N/A</strain>
    </source>
</reference>
<dbReference type="InterPro" id="IPR016187">
    <property type="entry name" value="CTDL_fold"/>
</dbReference>
<dbReference type="Proteomes" id="UP001176961">
    <property type="component" value="Unassembled WGS sequence"/>
</dbReference>
<dbReference type="PROSITE" id="PS50041">
    <property type="entry name" value="C_TYPE_LECTIN_2"/>
    <property type="match status" value="2"/>
</dbReference>
<dbReference type="PANTHER" id="PTHR22803">
    <property type="entry name" value="MANNOSE, PHOSPHOLIPASE, LECTIN RECEPTOR RELATED"/>
    <property type="match status" value="1"/>
</dbReference>
<dbReference type="InterPro" id="IPR001304">
    <property type="entry name" value="C-type_lectin-like"/>
</dbReference>
<comment type="caution">
    <text evidence="2">The sequence shown here is derived from an EMBL/GenBank/DDBJ whole genome shotgun (WGS) entry which is preliminary data.</text>
</comment>
<dbReference type="InterPro" id="IPR016186">
    <property type="entry name" value="C-type_lectin-like/link_sf"/>
</dbReference>
<keyword evidence="3" id="KW-1185">Reference proteome</keyword>
<name>A0AA36GYV5_CYLNA</name>
<gene>
    <name evidence="2" type="ORF">CYNAS_LOCUS12810</name>
</gene>
<dbReference type="InterPro" id="IPR050111">
    <property type="entry name" value="C-type_lectin/snaclec_domain"/>
</dbReference>
<proteinExistence type="predicted"/>
<organism evidence="2 3">
    <name type="scientific">Cylicocyclus nassatus</name>
    <name type="common">Nematode worm</name>
    <dbReference type="NCBI Taxonomy" id="53992"/>
    <lineage>
        <taxon>Eukaryota</taxon>
        <taxon>Metazoa</taxon>
        <taxon>Ecdysozoa</taxon>
        <taxon>Nematoda</taxon>
        <taxon>Chromadorea</taxon>
        <taxon>Rhabditida</taxon>
        <taxon>Rhabditina</taxon>
        <taxon>Rhabditomorpha</taxon>
        <taxon>Strongyloidea</taxon>
        <taxon>Strongylidae</taxon>
        <taxon>Cylicocyclus</taxon>
    </lineage>
</organism>
<accession>A0AA36GYV5</accession>
<feature type="domain" description="C-type lectin" evidence="1">
    <location>
        <begin position="221"/>
        <end position="339"/>
    </location>
</feature>
<dbReference type="SMART" id="SM00034">
    <property type="entry name" value="CLECT"/>
    <property type="match status" value="2"/>
</dbReference>
<sequence>MQREGRADVPVSNFQLLLELAKNDMVFRFHLSLSMILSLCKCASISNDNYFPAIFPHYFKGYRYSVMNDNEGVDFEQAEKNCQNCNSHLISVHGRVEMDFIKQITKRMSTSNSWIGLMQKNTISTSPQSSFVWLDGTPVNYTNWAEGEPHHVRGEDTCVSMLYGNGKTFGQWQVTNCHNKTKNYVCKSSAEEMSAILTTKPYGRESNRSCEETDGHFSYCFENHRYALIPYPQGVNWEEGQKECEKYHSNLASIHNQEEMEFIKYIARTRLSFERVWIGLQRKDLPYDTTKVGFYWSDGSVTDYTNWARDQPHSADDAFCTSMISDLSGKYGQWELNLCYNRSSGILCKKSAGKNGCETAVRVKRSNEGGKDKSTPCAECTEETCTGCTEETCPECEGTCTDCTEETCDECTGTGEDCEDDCFCDEDGECECEGDKNSTPGGGERTTGTDEDCEDDDCFCDEDGECECEGDESSTPGGGEHKTTKERQCICEKGTEPCCAKITKTHQHGVSTTPAGECDNCMQEDCKTGREEGCIEVDRATTPGGGSDSCEGAASTTLSVNWGAIQIIW</sequence>